<dbReference type="RefSeq" id="WP_264943996.1">
    <property type="nucleotide sequence ID" value="NZ_JAPDRA010000004.1"/>
</dbReference>
<proteinExistence type="predicted"/>
<dbReference type="EMBL" id="JBHTJG010000004">
    <property type="protein sequence ID" value="MFD0946888.1"/>
    <property type="molecule type" value="Genomic_DNA"/>
</dbReference>
<comment type="caution">
    <text evidence="2">The sequence shown here is derived from an EMBL/GenBank/DDBJ whole genome shotgun (WGS) entry which is preliminary data.</text>
</comment>
<keyword evidence="1" id="KW-0812">Transmembrane</keyword>
<gene>
    <name evidence="2" type="ORF">ACFQ1E_11110</name>
</gene>
<evidence type="ECO:0000256" key="1">
    <source>
        <dbReference type="SAM" id="Phobius"/>
    </source>
</evidence>
<name>A0ABW3H619_9SPHN</name>
<feature type="transmembrane region" description="Helical" evidence="1">
    <location>
        <begin position="138"/>
        <end position="169"/>
    </location>
</feature>
<keyword evidence="1" id="KW-1133">Transmembrane helix</keyword>
<keyword evidence="1" id="KW-0472">Membrane</keyword>
<protein>
    <submittedName>
        <fullName evidence="2">Uncharacterized protein</fullName>
    </submittedName>
</protein>
<keyword evidence="3" id="KW-1185">Reference proteome</keyword>
<sequence>MPAWQTSLATIALPRTRLSSALRIVRGQRPLIAAAAVLAATLALGWGMAAPAAPGFALISGALHMPELGVLPAVAGAGLIAHHLARLSTLPRADPADSALGAALIACATLPGLSLWAILPAALAAIPGLFAAGGKRLVAAMVQCIAILSVLGAAGSEAVTCFAYAAMLAGGRIALLRPRSGAANDNPSMERAGQFSQLLAAQCCASGDSQSGSGQYGSFR</sequence>
<reference evidence="3" key="1">
    <citation type="journal article" date="2019" name="Int. J. Syst. Evol. Microbiol.">
        <title>The Global Catalogue of Microorganisms (GCM) 10K type strain sequencing project: providing services to taxonomists for standard genome sequencing and annotation.</title>
        <authorList>
            <consortium name="The Broad Institute Genomics Platform"/>
            <consortium name="The Broad Institute Genome Sequencing Center for Infectious Disease"/>
            <person name="Wu L."/>
            <person name="Ma J."/>
        </authorList>
    </citation>
    <scope>NUCLEOTIDE SEQUENCE [LARGE SCALE GENOMIC DNA]</scope>
    <source>
        <strain evidence="3">CCUG 62982</strain>
    </source>
</reference>
<feature type="transmembrane region" description="Helical" evidence="1">
    <location>
        <begin position="69"/>
        <end position="87"/>
    </location>
</feature>
<feature type="transmembrane region" description="Helical" evidence="1">
    <location>
        <begin position="99"/>
        <end position="126"/>
    </location>
</feature>
<evidence type="ECO:0000313" key="2">
    <source>
        <dbReference type="EMBL" id="MFD0946888.1"/>
    </source>
</evidence>
<feature type="transmembrane region" description="Helical" evidence="1">
    <location>
        <begin position="31"/>
        <end position="49"/>
    </location>
</feature>
<organism evidence="2 3">
    <name type="scientific">Sphingomonas canadensis</name>
    <dbReference type="NCBI Taxonomy" id="1219257"/>
    <lineage>
        <taxon>Bacteria</taxon>
        <taxon>Pseudomonadati</taxon>
        <taxon>Pseudomonadota</taxon>
        <taxon>Alphaproteobacteria</taxon>
        <taxon>Sphingomonadales</taxon>
        <taxon>Sphingomonadaceae</taxon>
        <taxon>Sphingomonas</taxon>
    </lineage>
</organism>
<dbReference type="Proteomes" id="UP001596977">
    <property type="component" value="Unassembled WGS sequence"/>
</dbReference>
<evidence type="ECO:0000313" key="3">
    <source>
        <dbReference type="Proteomes" id="UP001596977"/>
    </source>
</evidence>
<accession>A0ABW3H619</accession>